<dbReference type="SUPFAM" id="SSF46689">
    <property type="entry name" value="Homeodomain-like"/>
    <property type="match status" value="1"/>
</dbReference>
<feature type="domain" description="HTH psq-type" evidence="3">
    <location>
        <begin position="57"/>
        <end position="86"/>
    </location>
</feature>
<dbReference type="Pfam" id="PF05225">
    <property type="entry name" value="HTH_psq"/>
    <property type="match status" value="1"/>
</dbReference>
<comment type="caution">
    <text evidence="4">The sequence shown here is derived from an EMBL/GenBank/DDBJ whole genome shotgun (WGS) entry which is preliminary data.</text>
</comment>
<dbReference type="EMBL" id="CAKOFQ010007154">
    <property type="protein sequence ID" value="CAH1992741.1"/>
    <property type="molecule type" value="Genomic_DNA"/>
</dbReference>
<feature type="transmembrane region" description="Helical" evidence="2">
    <location>
        <begin position="7"/>
        <end position="29"/>
    </location>
</feature>
<gene>
    <name evidence="4" type="ORF">ACAOBT_LOCUS21052</name>
</gene>
<reference evidence="4" key="1">
    <citation type="submission" date="2022-03" db="EMBL/GenBank/DDBJ databases">
        <authorList>
            <person name="Sayadi A."/>
        </authorList>
    </citation>
    <scope>NUCLEOTIDE SEQUENCE</scope>
</reference>
<keyword evidence="2" id="KW-0812">Transmembrane</keyword>
<evidence type="ECO:0000259" key="3">
    <source>
        <dbReference type="Pfam" id="PF05225"/>
    </source>
</evidence>
<dbReference type="GO" id="GO:0003677">
    <property type="term" value="F:DNA binding"/>
    <property type="evidence" value="ECO:0007669"/>
    <property type="project" value="InterPro"/>
</dbReference>
<dbReference type="InterPro" id="IPR009057">
    <property type="entry name" value="Homeodomain-like_sf"/>
</dbReference>
<organism evidence="4 5">
    <name type="scientific">Acanthoscelides obtectus</name>
    <name type="common">Bean weevil</name>
    <name type="synonym">Bruchus obtectus</name>
    <dbReference type="NCBI Taxonomy" id="200917"/>
    <lineage>
        <taxon>Eukaryota</taxon>
        <taxon>Metazoa</taxon>
        <taxon>Ecdysozoa</taxon>
        <taxon>Arthropoda</taxon>
        <taxon>Hexapoda</taxon>
        <taxon>Insecta</taxon>
        <taxon>Pterygota</taxon>
        <taxon>Neoptera</taxon>
        <taxon>Endopterygota</taxon>
        <taxon>Coleoptera</taxon>
        <taxon>Polyphaga</taxon>
        <taxon>Cucujiformia</taxon>
        <taxon>Chrysomeloidea</taxon>
        <taxon>Chrysomelidae</taxon>
        <taxon>Bruchinae</taxon>
        <taxon>Bruchini</taxon>
        <taxon>Acanthoscelides</taxon>
    </lineage>
</organism>
<keyword evidence="2" id="KW-1133">Transmembrane helix</keyword>
<dbReference type="AlphaFoldDB" id="A0A9P0PT32"/>
<evidence type="ECO:0000256" key="2">
    <source>
        <dbReference type="SAM" id="Phobius"/>
    </source>
</evidence>
<accession>A0A9P0PT32</accession>
<proteinExistence type="predicted"/>
<sequence length="170" mass="19156">MFDFGDTLALLIGLVASIIIILACLGAYVRTKVFLTPHHDIYAIAKSAENTKWDSTYMANAIAAVREKRMGYLKASQHFKVPRSTLFDKNFESMPVDYALNMESKFYGLSQSDLRKMAYELAAKNNIPNPFTNQAAGRYWLKGFLQRKKTLTVRKPTGTSYARAHGFTNA</sequence>
<protein>
    <recommendedName>
        <fullName evidence="3">HTH psq-type domain-containing protein</fullName>
    </recommendedName>
</protein>
<dbReference type="Proteomes" id="UP001152888">
    <property type="component" value="Unassembled WGS sequence"/>
</dbReference>
<evidence type="ECO:0000313" key="5">
    <source>
        <dbReference type="Proteomes" id="UP001152888"/>
    </source>
</evidence>
<name>A0A9P0PT32_ACAOB</name>
<keyword evidence="5" id="KW-1185">Reference proteome</keyword>
<dbReference type="Gene3D" id="1.10.10.60">
    <property type="entry name" value="Homeodomain-like"/>
    <property type="match status" value="1"/>
</dbReference>
<dbReference type="InterPro" id="IPR007889">
    <property type="entry name" value="HTH_Psq"/>
</dbReference>
<evidence type="ECO:0000256" key="1">
    <source>
        <dbReference type="ARBA" id="ARBA00004123"/>
    </source>
</evidence>
<comment type="subcellular location">
    <subcellularLocation>
        <location evidence="1">Nucleus</location>
    </subcellularLocation>
</comment>
<evidence type="ECO:0000313" key="4">
    <source>
        <dbReference type="EMBL" id="CAH1992741.1"/>
    </source>
</evidence>
<dbReference type="GO" id="GO:0005634">
    <property type="term" value="C:nucleus"/>
    <property type="evidence" value="ECO:0007669"/>
    <property type="project" value="UniProtKB-SubCell"/>
</dbReference>
<keyword evidence="2" id="KW-0472">Membrane</keyword>
<dbReference type="OrthoDB" id="6766699at2759"/>